<sequence length="158" mass="18057">MEFDTEICKEGIIPHISDIHRSNIHRKTNQRQHTGNHSIDDQNDNIKEKRHLSQATNNMEPSAPGETTELEGNVTETEIIQRGNHTTPNQSTDRTRQTSTTIRRIPENQHPHARRNRLDDGHQNHQSTGTIRNDQGQTGTPPSFSHAHPRRLPHRDTG</sequence>
<keyword evidence="3" id="KW-1185">Reference proteome</keyword>
<reference evidence="2" key="1">
    <citation type="submission" date="2022-07" db="EMBL/GenBank/DDBJ databases">
        <authorList>
            <person name="Macas J."/>
            <person name="Novak P."/>
            <person name="Neumann P."/>
        </authorList>
    </citation>
    <scope>NUCLEOTIDE SEQUENCE</scope>
</reference>
<dbReference type="EMBL" id="CAMAPE010000031">
    <property type="protein sequence ID" value="CAH9093802.1"/>
    <property type="molecule type" value="Genomic_DNA"/>
</dbReference>
<evidence type="ECO:0000313" key="3">
    <source>
        <dbReference type="Proteomes" id="UP001152484"/>
    </source>
</evidence>
<dbReference type="AlphaFoldDB" id="A0A9P0ZCC3"/>
<comment type="caution">
    <text evidence="2">The sequence shown here is derived from an EMBL/GenBank/DDBJ whole genome shotgun (WGS) entry which is preliminary data.</text>
</comment>
<feature type="region of interest" description="Disordered" evidence="1">
    <location>
        <begin position="50"/>
        <end position="158"/>
    </location>
</feature>
<feature type="compositionally biased region" description="Polar residues" evidence="1">
    <location>
        <begin position="124"/>
        <end position="143"/>
    </location>
</feature>
<dbReference type="Proteomes" id="UP001152484">
    <property type="component" value="Unassembled WGS sequence"/>
</dbReference>
<gene>
    <name evidence="2" type="ORF">CEURO_LOCUS12450</name>
</gene>
<name>A0A9P0ZCC3_CUSEU</name>
<accession>A0A9P0ZCC3</accession>
<feature type="compositionally biased region" description="Polar residues" evidence="1">
    <location>
        <begin position="74"/>
        <end position="89"/>
    </location>
</feature>
<organism evidence="2 3">
    <name type="scientific">Cuscuta europaea</name>
    <name type="common">European dodder</name>
    <dbReference type="NCBI Taxonomy" id="41803"/>
    <lineage>
        <taxon>Eukaryota</taxon>
        <taxon>Viridiplantae</taxon>
        <taxon>Streptophyta</taxon>
        <taxon>Embryophyta</taxon>
        <taxon>Tracheophyta</taxon>
        <taxon>Spermatophyta</taxon>
        <taxon>Magnoliopsida</taxon>
        <taxon>eudicotyledons</taxon>
        <taxon>Gunneridae</taxon>
        <taxon>Pentapetalae</taxon>
        <taxon>asterids</taxon>
        <taxon>lamiids</taxon>
        <taxon>Solanales</taxon>
        <taxon>Convolvulaceae</taxon>
        <taxon>Cuscuteae</taxon>
        <taxon>Cuscuta</taxon>
        <taxon>Cuscuta subgen. Cuscuta</taxon>
    </lineage>
</organism>
<feature type="compositionally biased region" description="Basic and acidic residues" evidence="1">
    <location>
        <begin position="104"/>
        <end position="123"/>
    </location>
</feature>
<evidence type="ECO:0000313" key="2">
    <source>
        <dbReference type="EMBL" id="CAH9093802.1"/>
    </source>
</evidence>
<protein>
    <submittedName>
        <fullName evidence="2">Uncharacterized protein</fullName>
    </submittedName>
</protein>
<feature type="compositionally biased region" description="Basic residues" evidence="1">
    <location>
        <begin position="147"/>
        <end position="158"/>
    </location>
</feature>
<proteinExistence type="predicted"/>
<evidence type="ECO:0000256" key="1">
    <source>
        <dbReference type="SAM" id="MobiDB-lite"/>
    </source>
</evidence>